<dbReference type="InterPro" id="IPR050364">
    <property type="entry name" value="Cytochrome_P450_fung"/>
</dbReference>
<feature type="binding site" description="axial binding residue" evidence="8">
    <location>
        <position position="333"/>
    </location>
    <ligand>
        <name>heme</name>
        <dbReference type="ChEBI" id="CHEBI:30413"/>
    </ligand>
    <ligandPart>
        <name>Fe</name>
        <dbReference type="ChEBI" id="CHEBI:18248"/>
    </ligandPart>
</feature>
<dbReference type="Proteomes" id="UP000076881">
    <property type="component" value="Unassembled WGS sequence"/>
</dbReference>
<evidence type="ECO:0000256" key="2">
    <source>
        <dbReference type="ARBA" id="ARBA00010617"/>
    </source>
</evidence>
<dbReference type="InterPro" id="IPR017972">
    <property type="entry name" value="Cyt_P450_CS"/>
</dbReference>
<keyword evidence="11" id="KW-1185">Reference proteome</keyword>
<gene>
    <name evidence="10" type="ORF">LEL_04986</name>
</gene>
<dbReference type="CDD" id="cd11065">
    <property type="entry name" value="CYP64-like"/>
    <property type="match status" value="1"/>
</dbReference>
<dbReference type="PRINTS" id="PR00463">
    <property type="entry name" value="EP450I"/>
</dbReference>
<dbReference type="Pfam" id="PF00067">
    <property type="entry name" value="p450"/>
    <property type="match status" value="1"/>
</dbReference>
<dbReference type="PANTHER" id="PTHR46300">
    <property type="entry name" value="P450, PUTATIVE (EUROFUNG)-RELATED-RELATED"/>
    <property type="match status" value="1"/>
</dbReference>
<dbReference type="STRING" id="1081108.A0A162K7T1"/>
<keyword evidence="5 9" id="KW-0560">Oxidoreductase</keyword>
<dbReference type="GO" id="GO:0004497">
    <property type="term" value="F:monooxygenase activity"/>
    <property type="evidence" value="ECO:0007669"/>
    <property type="project" value="UniProtKB-KW"/>
</dbReference>
<evidence type="ECO:0000313" key="11">
    <source>
        <dbReference type="Proteomes" id="UP000076881"/>
    </source>
</evidence>
<evidence type="ECO:0000313" key="10">
    <source>
        <dbReference type="EMBL" id="OAA78163.1"/>
    </source>
</evidence>
<name>A0A162K7T1_CORDF</name>
<evidence type="ECO:0000256" key="7">
    <source>
        <dbReference type="ARBA" id="ARBA00023033"/>
    </source>
</evidence>
<keyword evidence="3 8" id="KW-0349">Heme</keyword>
<evidence type="ECO:0000256" key="3">
    <source>
        <dbReference type="ARBA" id="ARBA00022617"/>
    </source>
</evidence>
<evidence type="ECO:0000256" key="5">
    <source>
        <dbReference type="ARBA" id="ARBA00023002"/>
    </source>
</evidence>
<dbReference type="PROSITE" id="PS00086">
    <property type="entry name" value="CYTOCHROME_P450"/>
    <property type="match status" value="1"/>
</dbReference>
<comment type="cofactor">
    <cofactor evidence="1 8">
        <name>heme</name>
        <dbReference type="ChEBI" id="CHEBI:30413"/>
    </cofactor>
</comment>
<evidence type="ECO:0000256" key="6">
    <source>
        <dbReference type="ARBA" id="ARBA00023004"/>
    </source>
</evidence>
<dbReference type="PANTHER" id="PTHR46300:SF7">
    <property type="entry name" value="P450, PUTATIVE (EUROFUNG)-RELATED"/>
    <property type="match status" value="1"/>
</dbReference>
<protein>
    <submittedName>
        <fullName evidence="10">Cytochrome P450</fullName>
    </submittedName>
</protein>
<sequence length="421" mass="47630">MCGFHKWISFMQYDPTWRQHRKAIHQQMGTKKTAAQFNDAQDMETRRLLVRLTEDPKGLFQHIRSEAAAIILRVTYGYAINPHEPDPLMLLIDTMMDNFSKAFVPACWVVDSIPLLRFLPSWLPGMSFKTTAADWLRINHQANDVPYAFVQQQMQKGTHRPSYVSQQIEQSTRDGTLAMDRDVEDTIKWTASVMYGGGSDTTAAVISAFFQAMVMFPDVQAKAQREIDTVVGSSRLPELQDQDQLPYVSAVVKEALRWFPITPMGVSHVNEEEIEYAGFTIPKGSIIMPATWWFQNDPQVHANPSSFEPERFMAPRNEPDPAQTIFGHGRRVCPGRFLADMSLFLTLSRVLAVLDVRKAVDKSGQPIDAKLQFQPGMISRPAEFPFYIAVRSPSHARLVQDVASLLPKEAGDDTLLDLVTR</sequence>
<accession>A0A162K7T1</accession>
<proteinExistence type="inferred from homology"/>
<keyword evidence="6 8" id="KW-0408">Iron</keyword>
<keyword evidence="7 9" id="KW-0503">Monooxygenase</keyword>
<comment type="similarity">
    <text evidence="2 9">Belongs to the cytochrome P450 family.</text>
</comment>
<comment type="caution">
    <text evidence="10">The sequence shown here is derived from an EMBL/GenBank/DDBJ whole genome shotgun (WGS) entry which is preliminary data.</text>
</comment>
<evidence type="ECO:0000256" key="4">
    <source>
        <dbReference type="ARBA" id="ARBA00022723"/>
    </source>
</evidence>
<evidence type="ECO:0000256" key="1">
    <source>
        <dbReference type="ARBA" id="ARBA00001971"/>
    </source>
</evidence>
<dbReference type="InterPro" id="IPR036396">
    <property type="entry name" value="Cyt_P450_sf"/>
</dbReference>
<dbReference type="GO" id="GO:0020037">
    <property type="term" value="F:heme binding"/>
    <property type="evidence" value="ECO:0007669"/>
    <property type="project" value="InterPro"/>
</dbReference>
<dbReference type="EMBL" id="AZHF01000003">
    <property type="protein sequence ID" value="OAA78163.1"/>
    <property type="molecule type" value="Genomic_DNA"/>
</dbReference>
<evidence type="ECO:0000256" key="9">
    <source>
        <dbReference type="RuleBase" id="RU000461"/>
    </source>
</evidence>
<reference evidence="10 11" key="1">
    <citation type="journal article" date="2016" name="Genome Biol. Evol.">
        <title>Divergent and convergent evolution of fungal pathogenicity.</title>
        <authorList>
            <person name="Shang Y."/>
            <person name="Xiao G."/>
            <person name="Zheng P."/>
            <person name="Cen K."/>
            <person name="Zhan S."/>
            <person name="Wang C."/>
        </authorList>
    </citation>
    <scope>NUCLEOTIDE SEQUENCE [LARGE SCALE GENOMIC DNA]</scope>
    <source>
        <strain evidence="10 11">RCEF 1005</strain>
    </source>
</reference>
<dbReference type="Gene3D" id="1.10.630.10">
    <property type="entry name" value="Cytochrome P450"/>
    <property type="match status" value="1"/>
</dbReference>
<dbReference type="PRINTS" id="PR00385">
    <property type="entry name" value="P450"/>
</dbReference>
<dbReference type="GO" id="GO:0005506">
    <property type="term" value="F:iron ion binding"/>
    <property type="evidence" value="ECO:0007669"/>
    <property type="project" value="InterPro"/>
</dbReference>
<evidence type="ECO:0000256" key="8">
    <source>
        <dbReference type="PIRSR" id="PIRSR602401-1"/>
    </source>
</evidence>
<dbReference type="AlphaFoldDB" id="A0A162K7T1"/>
<dbReference type="InterPro" id="IPR001128">
    <property type="entry name" value="Cyt_P450"/>
</dbReference>
<dbReference type="SUPFAM" id="SSF48264">
    <property type="entry name" value="Cytochrome P450"/>
    <property type="match status" value="1"/>
</dbReference>
<dbReference type="InterPro" id="IPR002401">
    <property type="entry name" value="Cyt_P450_E_grp-I"/>
</dbReference>
<dbReference type="OrthoDB" id="2789670at2759"/>
<dbReference type="GO" id="GO:0016705">
    <property type="term" value="F:oxidoreductase activity, acting on paired donors, with incorporation or reduction of molecular oxygen"/>
    <property type="evidence" value="ECO:0007669"/>
    <property type="project" value="InterPro"/>
</dbReference>
<organism evidence="10 11">
    <name type="scientific">Akanthomyces lecanii RCEF 1005</name>
    <dbReference type="NCBI Taxonomy" id="1081108"/>
    <lineage>
        <taxon>Eukaryota</taxon>
        <taxon>Fungi</taxon>
        <taxon>Dikarya</taxon>
        <taxon>Ascomycota</taxon>
        <taxon>Pezizomycotina</taxon>
        <taxon>Sordariomycetes</taxon>
        <taxon>Hypocreomycetidae</taxon>
        <taxon>Hypocreales</taxon>
        <taxon>Cordycipitaceae</taxon>
        <taxon>Akanthomyces</taxon>
        <taxon>Cordyceps confragosa</taxon>
    </lineage>
</organism>
<keyword evidence="4 8" id="KW-0479">Metal-binding</keyword>